<name>A0A1F6A9J3_9BACT</name>
<dbReference type="STRING" id="1798384.A3D03_05625"/>
<keyword evidence="1" id="KW-0472">Membrane</keyword>
<feature type="transmembrane region" description="Helical" evidence="1">
    <location>
        <begin position="62"/>
        <end position="81"/>
    </location>
</feature>
<feature type="transmembrane region" description="Helical" evidence="1">
    <location>
        <begin position="239"/>
        <end position="262"/>
    </location>
</feature>
<feature type="transmembrane region" description="Helical" evidence="1">
    <location>
        <begin position="156"/>
        <end position="173"/>
    </location>
</feature>
<comment type="caution">
    <text evidence="3">The sequence shown here is derived from an EMBL/GenBank/DDBJ whole genome shotgun (WGS) entry which is preliminary data.</text>
</comment>
<sequence length="286" mass="31428">MAIIYALMSMFFWGLALFLAAIASRKIGNILTLFWMQIFGFAIGSIYLLFSPNLASFNLLPPFIPVLFVVALLQAIGALAYYKGMVKGQVSLVSPLGASYGLITAILSIIFLKEILRLNQLVAILFIIFGMITISLNLKDLIKNKSIQLLTGTKEGIIAMLGWGVSLFLLIFPSKELGWFLPSIFFRFLIILFLLIYILYSKISFLPKTQKLPFKLLVFIGLFDILAFFSYSLGVSQGYGSIVGPVSSASTLVTIFLGLIFLKEKLGVRKIIGVAAIVGGLVLISI</sequence>
<dbReference type="AlphaFoldDB" id="A0A1F6A9J3"/>
<feature type="transmembrane region" description="Helical" evidence="1">
    <location>
        <begin position="30"/>
        <end position="50"/>
    </location>
</feature>
<evidence type="ECO:0000259" key="2">
    <source>
        <dbReference type="Pfam" id="PF00892"/>
    </source>
</evidence>
<protein>
    <recommendedName>
        <fullName evidence="2">EamA domain-containing protein</fullName>
    </recommendedName>
</protein>
<gene>
    <name evidence="3" type="ORF">A3D03_05625</name>
</gene>
<dbReference type="Proteomes" id="UP000177092">
    <property type="component" value="Unassembled WGS sequence"/>
</dbReference>
<reference evidence="3 4" key="1">
    <citation type="journal article" date="2016" name="Nat. Commun.">
        <title>Thousands of microbial genomes shed light on interconnected biogeochemical processes in an aquifer system.</title>
        <authorList>
            <person name="Anantharaman K."/>
            <person name="Brown C.T."/>
            <person name="Hug L.A."/>
            <person name="Sharon I."/>
            <person name="Castelle C.J."/>
            <person name="Probst A.J."/>
            <person name="Thomas B.C."/>
            <person name="Singh A."/>
            <person name="Wilkins M.J."/>
            <person name="Karaoz U."/>
            <person name="Brodie E.L."/>
            <person name="Williams K.H."/>
            <person name="Hubbard S.S."/>
            <person name="Banfield J.F."/>
        </authorList>
    </citation>
    <scope>NUCLEOTIDE SEQUENCE [LARGE SCALE GENOMIC DNA]</scope>
</reference>
<evidence type="ECO:0000313" key="4">
    <source>
        <dbReference type="Proteomes" id="UP000177092"/>
    </source>
</evidence>
<organism evidence="3 4">
    <name type="scientific">Candidatus Gottesmanbacteria bacterium RIFCSPHIGHO2_02_FULL_40_13</name>
    <dbReference type="NCBI Taxonomy" id="1798384"/>
    <lineage>
        <taxon>Bacteria</taxon>
        <taxon>Candidatus Gottesmaniibacteriota</taxon>
    </lineage>
</organism>
<feature type="transmembrane region" description="Helical" evidence="1">
    <location>
        <begin position="179"/>
        <end position="200"/>
    </location>
</feature>
<feature type="transmembrane region" description="Helical" evidence="1">
    <location>
        <begin position="6"/>
        <end position="23"/>
    </location>
</feature>
<feature type="transmembrane region" description="Helical" evidence="1">
    <location>
        <begin position="93"/>
        <end position="112"/>
    </location>
</feature>
<dbReference type="InterPro" id="IPR000620">
    <property type="entry name" value="EamA_dom"/>
</dbReference>
<evidence type="ECO:0000313" key="3">
    <source>
        <dbReference type="EMBL" id="OGG21371.1"/>
    </source>
</evidence>
<dbReference type="Pfam" id="PF00892">
    <property type="entry name" value="EamA"/>
    <property type="match status" value="2"/>
</dbReference>
<dbReference type="EMBL" id="MFJN01000023">
    <property type="protein sequence ID" value="OGG21371.1"/>
    <property type="molecule type" value="Genomic_DNA"/>
</dbReference>
<feature type="domain" description="EamA" evidence="2">
    <location>
        <begin position="2"/>
        <end position="135"/>
    </location>
</feature>
<feature type="transmembrane region" description="Helical" evidence="1">
    <location>
        <begin position="118"/>
        <end position="136"/>
    </location>
</feature>
<dbReference type="GO" id="GO:0016020">
    <property type="term" value="C:membrane"/>
    <property type="evidence" value="ECO:0007669"/>
    <property type="project" value="InterPro"/>
</dbReference>
<dbReference type="InterPro" id="IPR037185">
    <property type="entry name" value="EmrE-like"/>
</dbReference>
<keyword evidence="1" id="KW-1133">Transmembrane helix</keyword>
<feature type="domain" description="EamA" evidence="2">
    <location>
        <begin position="157"/>
        <end position="285"/>
    </location>
</feature>
<evidence type="ECO:0000256" key="1">
    <source>
        <dbReference type="SAM" id="Phobius"/>
    </source>
</evidence>
<dbReference type="Gene3D" id="1.10.3730.20">
    <property type="match status" value="1"/>
</dbReference>
<keyword evidence="1" id="KW-0812">Transmembrane</keyword>
<feature type="transmembrane region" description="Helical" evidence="1">
    <location>
        <begin position="212"/>
        <end position="233"/>
    </location>
</feature>
<dbReference type="SUPFAM" id="SSF103481">
    <property type="entry name" value="Multidrug resistance efflux transporter EmrE"/>
    <property type="match status" value="2"/>
</dbReference>
<accession>A0A1F6A9J3</accession>
<proteinExistence type="predicted"/>